<dbReference type="EMBL" id="PQLX01000005">
    <property type="protein sequence ID" value="POU64560.1"/>
    <property type="molecule type" value="Genomic_DNA"/>
</dbReference>
<dbReference type="SUPFAM" id="SSF100950">
    <property type="entry name" value="NagB/RpiA/CoA transferase-like"/>
    <property type="match status" value="1"/>
</dbReference>
<keyword evidence="3" id="KW-0804">Transcription</keyword>
<dbReference type="SMART" id="SM01134">
    <property type="entry name" value="DeoRC"/>
    <property type="match status" value="1"/>
</dbReference>
<dbReference type="SMART" id="SM00420">
    <property type="entry name" value="HTH_DEOR"/>
    <property type="match status" value="1"/>
</dbReference>
<dbReference type="NCBIfam" id="NF007720">
    <property type="entry name" value="PRK10411.1"/>
    <property type="match status" value="1"/>
</dbReference>
<keyword evidence="2" id="KW-0238">DNA-binding</keyword>
<evidence type="ECO:0000313" key="5">
    <source>
        <dbReference type="EMBL" id="POU64560.1"/>
    </source>
</evidence>
<dbReference type="InterPro" id="IPR036390">
    <property type="entry name" value="WH_DNA-bd_sf"/>
</dbReference>
<dbReference type="InterPro" id="IPR014036">
    <property type="entry name" value="DeoR-like_C"/>
</dbReference>
<proteinExistence type="predicted"/>
<dbReference type="InterPro" id="IPR001034">
    <property type="entry name" value="DeoR_HTH"/>
</dbReference>
<evidence type="ECO:0000256" key="2">
    <source>
        <dbReference type="ARBA" id="ARBA00023125"/>
    </source>
</evidence>
<dbReference type="Proteomes" id="UP000237003">
    <property type="component" value="Unassembled WGS sequence"/>
</dbReference>
<protein>
    <submittedName>
        <fullName evidence="5">Transcriptional regulator</fullName>
    </submittedName>
</protein>
<evidence type="ECO:0000256" key="1">
    <source>
        <dbReference type="ARBA" id="ARBA00023015"/>
    </source>
</evidence>
<dbReference type="InterPro" id="IPR036388">
    <property type="entry name" value="WH-like_DNA-bd_sf"/>
</dbReference>
<dbReference type="InterPro" id="IPR037171">
    <property type="entry name" value="NagB/RpiA_transferase-like"/>
</dbReference>
<evidence type="ECO:0000259" key="4">
    <source>
        <dbReference type="PROSITE" id="PS51000"/>
    </source>
</evidence>
<dbReference type="GO" id="GO:0003700">
    <property type="term" value="F:DNA-binding transcription factor activity"/>
    <property type="evidence" value="ECO:0007669"/>
    <property type="project" value="InterPro"/>
</dbReference>
<feature type="domain" description="HTH deoR-type" evidence="4">
    <location>
        <begin position="2"/>
        <end position="57"/>
    </location>
</feature>
<dbReference type="PANTHER" id="PTHR30363:SF49">
    <property type="entry name" value="L-FUCOSE OPERON ACTIVATOR"/>
    <property type="match status" value="1"/>
</dbReference>
<dbReference type="PANTHER" id="PTHR30363">
    <property type="entry name" value="HTH-TYPE TRANSCRIPTIONAL REGULATOR SRLR-RELATED"/>
    <property type="match status" value="1"/>
</dbReference>
<name>A0A2S4RW25_CITAM</name>
<dbReference type="Pfam" id="PF00455">
    <property type="entry name" value="DeoRC"/>
    <property type="match status" value="1"/>
</dbReference>
<dbReference type="Gene3D" id="1.10.10.10">
    <property type="entry name" value="Winged helix-like DNA-binding domain superfamily/Winged helix DNA-binding domain"/>
    <property type="match status" value="1"/>
</dbReference>
<dbReference type="PRINTS" id="PR00037">
    <property type="entry name" value="HTHLACR"/>
</dbReference>
<dbReference type="RefSeq" id="WP_103777196.1">
    <property type="nucleotide sequence ID" value="NZ_PQLX01000005.1"/>
</dbReference>
<accession>A0A2S4RW25</accession>
<sequence>MKAARQQAIVDLLINQKSLTTKALSVGLGVSKETIRRDLSELQAQGIILRNHGRAKYIHRENQDSGDPFHIRLKSHYAHKADIAREALTWIEEGMTIALDASSTCWYLARQLPDINIHVFTNSHPVCQTLGKREHIQLISAGGLLERKNGCYVNPSLISQLKSLDIDLFIFSCEGIDSSGALWDSNAINADFKSVLLKRASQSLLLIDKSKFNRSGEARIGHLDDVTHLVSDEAGLINVAPSGSQHTLPDDGFA</sequence>
<gene>
    <name evidence="5" type="ORF">C3430_15380</name>
</gene>
<dbReference type="SUPFAM" id="SSF46785">
    <property type="entry name" value="Winged helix' DNA-binding domain"/>
    <property type="match status" value="1"/>
</dbReference>
<dbReference type="Pfam" id="PF08220">
    <property type="entry name" value="HTH_DeoR"/>
    <property type="match status" value="1"/>
</dbReference>
<dbReference type="InterPro" id="IPR018356">
    <property type="entry name" value="Tscrpt_reg_HTH_DeoR_CS"/>
</dbReference>
<dbReference type="OrthoDB" id="6846621at2"/>
<organism evidence="5 6">
    <name type="scientific">Citrobacter amalonaticus</name>
    <dbReference type="NCBI Taxonomy" id="35703"/>
    <lineage>
        <taxon>Bacteria</taxon>
        <taxon>Pseudomonadati</taxon>
        <taxon>Pseudomonadota</taxon>
        <taxon>Gammaproteobacteria</taxon>
        <taxon>Enterobacterales</taxon>
        <taxon>Enterobacteriaceae</taxon>
        <taxon>Citrobacter</taxon>
    </lineage>
</organism>
<dbReference type="GO" id="GO:0003677">
    <property type="term" value="F:DNA binding"/>
    <property type="evidence" value="ECO:0007669"/>
    <property type="project" value="UniProtKB-KW"/>
</dbReference>
<dbReference type="InterPro" id="IPR050313">
    <property type="entry name" value="Carb_Metab_HTH_regulators"/>
</dbReference>
<dbReference type="PROSITE" id="PS00894">
    <property type="entry name" value="HTH_DEOR_1"/>
    <property type="match status" value="1"/>
</dbReference>
<keyword evidence="1" id="KW-0805">Transcription regulation</keyword>
<comment type="caution">
    <text evidence="5">The sequence shown here is derived from an EMBL/GenBank/DDBJ whole genome shotgun (WGS) entry which is preliminary data.</text>
</comment>
<reference evidence="5 6" key="1">
    <citation type="submission" date="2018-01" db="EMBL/GenBank/DDBJ databases">
        <title>Complete genome sequences of 14 Citrobacter spp. isolated from plant in Canada.</title>
        <authorList>
            <person name="Bhandare S.G."/>
            <person name="Colavecchio A."/>
            <person name="Jeukens J."/>
            <person name="Emond-Rheault J.-G."/>
            <person name="Freschi L."/>
            <person name="Hamel J."/>
            <person name="Kukavica-Ibrulj I."/>
            <person name="Levesque R."/>
            <person name="Goodridge L."/>
        </authorList>
    </citation>
    <scope>NUCLEOTIDE SEQUENCE [LARGE SCALE GENOMIC DNA]</scope>
    <source>
        <strain evidence="5 6">S1285</strain>
    </source>
</reference>
<evidence type="ECO:0000256" key="3">
    <source>
        <dbReference type="ARBA" id="ARBA00023163"/>
    </source>
</evidence>
<dbReference type="Gene3D" id="3.40.50.1360">
    <property type="match status" value="1"/>
</dbReference>
<dbReference type="AlphaFoldDB" id="A0A2S4RW25"/>
<dbReference type="STRING" id="35703.AL524_07760"/>
<dbReference type="PROSITE" id="PS51000">
    <property type="entry name" value="HTH_DEOR_2"/>
    <property type="match status" value="1"/>
</dbReference>
<evidence type="ECO:0000313" key="6">
    <source>
        <dbReference type="Proteomes" id="UP000237003"/>
    </source>
</evidence>